<evidence type="ECO:0000313" key="3">
    <source>
        <dbReference type="EMBL" id="KIJ97304.1"/>
    </source>
</evidence>
<feature type="region of interest" description="Disordered" evidence="1">
    <location>
        <begin position="57"/>
        <end position="95"/>
    </location>
</feature>
<sequence>MIGPIVGGVVGFLVLVAFVVVGLIWFCKSRRKRGVWFRSVSSDFSLTSAEHSPFLPSSPIEPFPIPSTAPQNSAQLQSSNEPTSSGGPLASPSMKQVEATSLVSITTQTPSSMQMLSSSADTPVGGLSSHAMVGRGLRVVLHEDSGIRMPRQGGERVVEMPPLYSPS</sequence>
<keyword evidence="2" id="KW-1133">Transmembrane helix</keyword>
<evidence type="ECO:0000256" key="1">
    <source>
        <dbReference type="SAM" id="MobiDB-lite"/>
    </source>
</evidence>
<dbReference type="STRING" id="1095629.A0A0C9WLJ3"/>
<name>A0A0C9WLJ3_9AGAR</name>
<dbReference type="OrthoDB" id="3052647at2759"/>
<dbReference type="EMBL" id="KN838697">
    <property type="protein sequence ID" value="KIJ97304.1"/>
    <property type="molecule type" value="Genomic_DNA"/>
</dbReference>
<proteinExistence type="predicted"/>
<organism evidence="3 4">
    <name type="scientific">Laccaria amethystina LaAM-08-1</name>
    <dbReference type="NCBI Taxonomy" id="1095629"/>
    <lineage>
        <taxon>Eukaryota</taxon>
        <taxon>Fungi</taxon>
        <taxon>Dikarya</taxon>
        <taxon>Basidiomycota</taxon>
        <taxon>Agaricomycotina</taxon>
        <taxon>Agaricomycetes</taxon>
        <taxon>Agaricomycetidae</taxon>
        <taxon>Agaricales</taxon>
        <taxon>Agaricineae</taxon>
        <taxon>Hydnangiaceae</taxon>
        <taxon>Laccaria</taxon>
    </lineage>
</organism>
<dbReference type="HOGENOM" id="CLU_1594800_0_0_1"/>
<reference evidence="4" key="2">
    <citation type="submission" date="2015-01" db="EMBL/GenBank/DDBJ databases">
        <title>Evolutionary Origins and Diversification of the Mycorrhizal Mutualists.</title>
        <authorList>
            <consortium name="DOE Joint Genome Institute"/>
            <consortium name="Mycorrhizal Genomics Consortium"/>
            <person name="Kohler A."/>
            <person name="Kuo A."/>
            <person name="Nagy L.G."/>
            <person name="Floudas D."/>
            <person name="Copeland A."/>
            <person name="Barry K.W."/>
            <person name="Cichocki N."/>
            <person name="Veneault-Fourrey C."/>
            <person name="LaButti K."/>
            <person name="Lindquist E.A."/>
            <person name="Lipzen A."/>
            <person name="Lundell T."/>
            <person name="Morin E."/>
            <person name="Murat C."/>
            <person name="Riley R."/>
            <person name="Ohm R."/>
            <person name="Sun H."/>
            <person name="Tunlid A."/>
            <person name="Henrissat B."/>
            <person name="Grigoriev I.V."/>
            <person name="Hibbett D.S."/>
            <person name="Martin F."/>
        </authorList>
    </citation>
    <scope>NUCLEOTIDE SEQUENCE [LARGE SCALE GENOMIC DNA]</scope>
    <source>
        <strain evidence="4">LaAM-08-1</strain>
    </source>
</reference>
<feature type="compositionally biased region" description="Polar residues" evidence="1">
    <location>
        <begin position="68"/>
        <end position="86"/>
    </location>
</feature>
<protein>
    <submittedName>
        <fullName evidence="3">Uncharacterized protein</fullName>
    </submittedName>
</protein>
<evidence type="ECO:0000256" key="2">
    <source>
        <dbReference type="SAM" id="Phobius"/>
    </source>
</evidence>
<dbReference type="Proteomes" id="UP000054477">
    <property type="component" value="Unassembled WGS sequence"/>
</dbReference>
<dbReference type="AlphaFoldDB" id="A0A0C9WLJ3"/>
<evidence type="ECO:0000313" key="4">
    <source>
        <dbReference type="Proteomes" id="UP000054477"/>
    </source>
</evidence>
<accession>A0A0C9WLJ3</accession>
<keyword evidence="2" id="KW-0472">Membrane</keyword>
<reference evidence="3 4" key="1">
    <citation type="submission" date="2014-04" db="EMBL/GenBank/DDBJ databases">
        <authorList>
            <consortium name="DOE Joint Genome Institute"/>
            <person name="Kuo A."/>
            <person name="Kohler A."/>
            <person name="Nagy L.G."/>
            <person name="Floudas D."/>
            <person name="Copeland A."/>
            <person name="Barry K.W."/>
            <person name="Cichocki N."/>
            <person name="Veneault-Fourrey C."/>
            <person name="LaButti K."/>
            <person name="Lindquist E.A."/>
            <person name="Lipzen A."/>
            <person name="Lundell T."/>
            <person name="Morin E."/>
            <person name="Murat C."/>
            <person name="Sun H."/>
            <person name="Tunlid A."/>
            <person name="Henrissat B."/>
            <person name="Grigoriev I.V."/>
            <person name="Hibbett D.S."/>
            <person name="Martin F."/>
            <person name="Nordberg H.P."/>
            <person name="Cantor M.N."/>
            <person name="Hua S.X."/>
        </authorList>
    </citation>
    <scope>NUCLEOTIDE SEQUENCE [LARGE SCALE GENOMIC DNA]</scope>
    <source>
        <strain evidence="3 4">LaAM-08-1</strain>
    </source>
</reference>
<feature type="transmembrane region" description="Helical" evidence="2">
    <location>
        <begin position="6"/>
        <end position="27"/>
    </location>
</feature>
<gene>
    <name evidence="3" type="ORF">K443DRAFT_255654</name>
</gene>
<keyword evidence="4" id="KW-1185">Reference proteome</keyword>
<keyword evidence="2" id="KW-0812">Transmembrane</keyword>